<sequence>MEIDLDTVEHRFDSIEKQTEAAKLFALISNQINEAVHSALLALDDTSTKERLAFARIEQHAAELKSYRDGLADVQKAMSLLSAAQNRFEAMSAQMSHSGKIDTDWTWLYAKHGVAGNNLRLETGYLGDKDYNSLNPLLLVVPERPKSAEMREAISGIFKAHGFKLDSSHGQEWPEDDDVYGYWLSVDRGHETIASMDKALRGLGFDHVEWTGDDAHLLEAEIKEAQRIADTA</sequence>
<dbReference type="HOGENOM" id="CLU_1194105_0_0_5"/>
<proteinExistence type="predicted"/>
<evidence type="ECO:0000313" key="2">
    <source>
        <dbReference type="Proteomes" id="UP000027180"/>
    </source>
</evidence>
<evidence type="ECO:0000313" key="1">
    <source>
        <dbReference type="EMBL" id="AIC28068.1"/>
    </source>
</evidence>
<dbReference type="Proteomes" id="UP000027180">
    <property type="component" value="Chromosome"/>
</dbReference>
<organism evidence="1 2">
    <name type="scientific">Rhizobium etli bv. mimosae str. IE4771</name>
    <dbReference type="NCBI Taxonomy" id="1432050"/>
    <lineage>
        <taxon>Bacteria</taxon>
        <taxon>Pseudomonadati</taxon>
        <taxon>Pseudomonadota</taxon>
        <taxon>Alphaproteobacteria</taxon>
        <taxon>Hyphomicrobiales</taxon>
        <taxon>Rhizobiaceae</taxon>
        <taxon>Rhizobium/Agrobacterium group</taxon>
        <taxon>Rhizobium</taxon>
    </lineage>
</organism>
<name>A0A060HYQ1_RHIET</name>
<dbReference type="EMBL" id="CP006986">
    <property type="protein sequence ID" value="AIC28068.1"/>
    <property type="molecule type" value="Genomic_DNA"/>
</dbReference>
<reference evidence="1 2" key="1">
    <citation type="submission" date="2013-12" db="EMBL/GenBank/DDBJ databases">
        <title>Complete genome sequence of Rhizobium etli bv. mimosae IE4771.</title>
        <authorList>
            <person name="Bustos P."/>
            <person name="Santamaria R.I."/>
            <person name="Lozano L."/>
            <person name="Ormeno-Orrillo E."/>
            <person name="Rogel M.A."/>
            <person name="Romero D."/>
            <person name="Cevallos M.A."/>
            <person name="Martinez-Romero E."/>
            <person name="Gonzalez V."/>
        </authorList>
    </citation>
    <scope>NUCLEOTIDE SEQUENCE [LARGE SCALE GENOMIC DNA]</scope>
    <source>
        <strain evidence="1 2">IE4771</strain>
    </source>
</reference>
<accession>A0A060HYQ1</accession>
<protein>
    <submittedName>
        <fullName evidence="1">Uncharacterized protein</fullName>
    </submittedName>
</protein>
<gene>
    <name evidence="1" type="ORF">IE4771_CH02974</name>
</gene>
<dbReference type="AlphaFoldDB" id="A0A060HYQ1"/>
<dbReference type="KEGG" id="rei:IE4771_CH02974"/>